<dbReference type="AlphaFoldDB" id="A0A6J8CN87"/>
<organism evidence="1 2">
    <name type="scientific">Mytilus coruscus</name>
    <name type="common">Sea mussel</name>
    <dbReference type="NCBI Taxonomy" id="42192"/>
    <lineage>
        <taxon>Eukaryota</taxon>
        <taxon>Metazoa</taxon>
        <taxon>Spiralia</taxon>
        <taxon>Lophotrochozoa</taxon>
        <taxon>Mollusca</taxon>
        <taxon>Bivalvia</taxon>
        <taxon>Autobranchia</taxon>
        <taxon>Pteriomorphia</taxon>
        <taxon>Mytilida</taxon>
        <taxon>Mytiloidea</taxon>
        <taxon>Mytilidae</taxon>
        <taxon>Mytilinae</taxon>
        <taxon>Mytilus</taxon>
    </lineage>
</organism>
<evidence type="ECO:0000313" key="1">
    <source>
        <dbReference type="EMBL" id="CAC5397918.1"/>
    </source>
</evidence>
<dbReference type="Gene3D" id="3.60.10.10">
    <property type="entry name" value="Endonuclease/exonuclease/phosphatase"/>
    <property type="match status" value="1"/>
</dbReference>
<evidence type="ECO:0008006" key="3">
    <source>
        <dbReference type="Google" id="ProtNLM"/>
    </source>
</evidence>
<sequence>MMTGSEPQYREHLDKISSIIDKNNNHDKLLKEFCRKYQLNHTLENTQGSTFYHHNGKSCSQIDYILENKDTDILRSTAIEDQYHINGSAHVPIRAKTNMAIASDKIKGKKSKPKIILKWEETNIGSYQKAIETRQEQSNNPDLIADIEEQAFNIIDILSKASNTSVKKKIVSLKGPNWKASEKVIRAYIKKAQSDSSTTLIIKNTNGEDIVEQEKQTDIFAEFYETLATTATEEHFDSEYMEECEFRYNLINSIVHQSTINENDITQFTEEEIKKSHQ</sequence>
<accession>A0A6J8CN87</accession>
<dbReference type="EMBL" id="CACVKT020005775">
    <property type="protein sequence ID" value="CAC5397918.1"/>
    <property type="molecule type" value="Genomic_DNA"/>
</dbReference>
<gene>
    <name evidence="1" type="ORF">MCOR_32322</name>
</gene>
<reference evidence="1 2" key="1">
    <citation type="submission" date="2020-06" db="EMBL/GenBank/DDBJ databases">
        <authorList>
            <person name="Li R."/>
            <person name="Bekaert M."/>
        </authorList>
    </citation>
    <scope>NUCLEOTIDE SEQUENCE [LARGE SCALE GENOMIC DNA]</scope>
    <source>
        <strain evidence="2">wild</strain>
    </source>
</reference>
<dbReference type="InterPro" id="IPR036691">
    <property type="entry name" value="Endo/exonu/phosph_ase_sf"/>
</dbReference>
<proteinExistence type="predicted"/>
<name>A0A6J8CN87_MYTCO</name>
<protein>
    <recommendedName>
        <fullName evidence="3">Endonuclease/exonuclease/phosphatase domain-containing protein</fullName>
    </recommendedName>
</protein>
<evidence type="ECO:0000313" key="2">
    <source>
        <dbReference type="Proteomes" id="UP000507470"/>
    </source>
</evidence>
<dbReference type="Proteomes" id="UP000507470">
    <property type="component" value="Unassembled WGS sequence"/>
</dbReference>
<keyword evidence="2" id="KW-1185">Reference proteome</keyword>